<dbReference type="Pfam" id="PF13891">
    <property type="entry name" value="zf-C3HC3H_KANSL2"/>
    <property type="match status" value="1"/>
</dbReference>
<feature type="compositionally biased region" description="Low complexity" evidence="3">
    <location>
        <begin position="378"/>
        <end position="387"/>
    </location>
</feature>
<feature type="compositionally biased region" description="Low complexity" evidence="3">
    <location>
        <begin position="889"/>
        <end position="923"/>
    </location>
</feature>
<evidence type="ECO:0000256" key="2">
    <source>
        <dbReference type="ARBA" id="ARBA00023242"/>
    </source>
</evidence>
<dbReference type="GeneID" id="109611692"/>
<feature type="compositionally biased region" description="Polar residues" evidence="3">
    <location>
        <begin position="788"/>
        <end position="817"/>
    </location>
</feature>
<organism evidence="5 6">
    <name type="scientific">Musca domestica</name>
    <name type="common">House fly</name>
    <dbReference type="NCBI Taxonomy" id="7370"/>
    <lineage>
        <taxon>Eukaryota</taxon>
        <taxon>Metazoa</taxon>
        <taxon>Ecdysozoa</taxon>
        <taxon>Arthropoda</taxon>
        <taxon>Hexapoda</taxon>
        <taxon>Insecta</taxon>
        <taxon>Pterygota</taxon>
        <taxon>Neoptera</taxon>
        <taxon>Endopterygota</taxon>
        <taxon>Diptera</taxon>
        <taxon>Brachycera</taxon>
        <taxon>Muscomorpha</taxon>
        <taxon>Muscoidea</taxon>
        <taxon>Muscidae</taxon>
        <taxon>Musca</taxon>
    </lineage>
</organism>
<gene>
    <name evidence="6 7" type="primary">LOC109611692</name>
</gene>
<feature type="region of interest" description="Disordered" evidence="3">
    <location>
        <begin position="788"/>
        <end position="850"/>
    </location>
</feature>
<comment type="subcellular location">
    <subcellularLocation>
        <location evidence="1">Nucleus</location>
    </subcellularLocation>
</comment>
<evidence type="ECO:0000313" key="6">
    <source>
        <dbReference type="RefSeq" id="XP_058983130.1"/>
    </source>
</evidence>
<feature type="region of interest" description="Disordered" evidence="3">
    <location>
        <begin position="455"/>
        <end position="487"/>
    </location>
</feature>
<evidence type="ECO:0000259" key="4">
    <source>
        <dbReference type="Pfam" id="PF13891"/>
    </source>
</evidence>
<dbReference type="InterPro" id="IPR025927">
    <property type="entry name" value="Znf_KANL2-like"/>
</dbReference>
<feature type="compositionally biased region" description="Low complexity" evidence="3">
    <location>
        <begin position="120"/>
        <end position="133"/>
    </location>
</feature>
<dbReference type="RefSeq" id="XP_058983130.1">
    <property type="nucleotide sequence ID" value="XM_059127147.1"/>
</dbReference>
<feature type="compositionally biased region" description="Low complexity" evidence="3">
    <location>
        <begin position="409"/>
        <end position="427"/>
    </location>
</feature>
<dbReference type="PANTHER" id="PTHR16198">
    <property type="match status" value="1"/>
</dbReference>
<feature type="region of interest" description="Disordered" evidence="3">
    <location>
        <begin position="112"/>
        <end position="134"/>
    </location>
</feature>
<evidence type="ECO:0000313" key="7">
    <source>
        <dbReference type="RefSeq" id="XP_058983131.1"/>
    </source>
</evidence>
<dbReference type="RefSeq" id="XP_058983131.1">
    <property type="nucleotide sequence ID" value="XM_059127148.1"/>
</dbReference>
<keyword evidence="5" id="KW-1185">Reference proteome</keyword>
<reference evidence="6 7" key="1">
    <citation type="submission" date="2025-05" db="UniProtKB">
        <authorList>
            <consortium name="RefSeq"/>
        </authorList>
    </citation>
    <scope>IDENTIFICATION</scope>
    <source>
        <strain evidence="6 7">Aabys</strain>
        <tissue evidence="6 7">Whole body</tissue>
    </source>
</reference>
<feature type="compositionally biased region" description="Polar residues" evidence="3">
    <location>
        <begin position="518"/>
        <end position="557"/>
    </location>
</feature>
<sequence>MSCQQASRFIATNCNSTIAANSANNKQQQPQFTSTTNINTTSNNITRIVAAEDPYVFTESVPTTPPILFNTQKSRSRLSEIIGGTTISLANVQQQQITTTQTNGKLAAIKTQASYDKKSSTTSPNSLSSSLKNVTTQSLANGKAATTTTTTTHNKKVTNVCIVRPQLQQQQQQPHHVINSSCSGLEEDLKSISPPPLYTPPTPSLWQTPLLIEAAPAAAVPTPPATPASTQNSALSPSGGNMVGLSTSIGGGCNTSTTAVMAKVAPIVVQPTPTTAPLAASCLPPSKFHNHTMAQHLQKLECLKKPKKSVQPMASPPTPPSHPFGEDLLKSKALACFPSSVEPLVVDSDNMKSGKHSDSEELNEIPVNVIFRMALMPQQQEQQEQSQNDNPCKKQNKITTPAAANNRLTSSLSTTITTSTTTSSSSSPTPPPQNKMNRNRLATASNTPASRIHYTEQQQQIITSSKQQPPQQHRHQQQSTKLQQQQQRRVRVTQDCVLENSHEANETETLEKSIPTCRPQQPTTLSKSKISNTKSPNNARKSSTVHQSQHLDNYPSGCSTNSKGAVAIVRLSHHPNEDPAAMDISHLATATGLPYCIQHYWFNSYEFRKPSVAAVSGKKISRSALREERIACYRQQLHRQAIQMLSTRSLQKIPLAAARRRLMCVDRLLRKYYKQNEKGLPANVKPCAFAGCDGQALEMATHCQKHIVLSAGKELFFPCTAKFADNTQCRVPVFDITHDLPLCLEHARKRDAYNRLLYEQKPRKLTATPTSASIVLHKNVTHKTATISLGKQSSNKQQRPPSSTTVVNIGNQQQQTPIRKRKQTGNPVGRPQKRPKKLQDASTLSSATTANAVSNVMQTALSTNQLLPRLPSTGLRRKGSTTSLESIASNSQHSTTSNTSQPPQSTQQLYSMTSNSSNTSFSNQQQALVNTLPPPALAPLSTGGFMANNSLPQHLFSFGHDTTSNGQINKHSSLVNNINNNNNNNSSTSAISPTTEFKDFISSLTSFTSAQLHKPSTTNSALQTSSLLESTDPMTINTNSNSNFTSSGMGSTTSLPTAADDFLSICENSSASSVDTGLGGLSDPELMLGGPDGDDIPLGDTHLLEENDLANVLNSLPEDAFKELFATVHQDESDEIERAIELADKHLKTLQQTIGSELGDFLDFSDDMLMDNGDICNTEGVTAVPNGILDTASLFAGTNVVGGGLPIGSGGVGGSVVLGGVGGSTTSVNDIRGLVQT</sequence>
<feature type="compositionally biased region" description="Low complexity" evidence="3">
    <location>
        <begin position="841"/>
        <end position="850"/>
    </location>
</feature>
<dbReference type="PANTHER" id="PTHR16198:SF2">
    <property type="entry name" value="INO80 COMPLEX SUBUNIT D"/>
    <property type="match status" value="1"/>
</dbReference>
<feature type="region of interest" description="Disordered" evidence="3">
    <location>
        <begin position="378"/>
        <end position="439"/>
    </location>
</feature>
<evidence type="ECO:0000256" key="1">
    <source>
        <dbReference type="ARBA" id="ARBA00004123"/>
    </source>
</evidence>
<keyword evidence="2" id="KW-0539">Nucleus</keyword>
<accession>A0ABM3VBG0</accession>
<feature type="region of interest" description="Disordered" evidence="3">
    <location>
        <begin position="864"/>
        <end position="923"/>
    </location>
</feature>
<feature type="region of interest" description="Disordered" evidence="3">
    <location>
        <begin position="503"/>
        <end position="557"/>
    </location>
</feature>
<protein>
    <submittedName>
        <fullName evidence="6 7">Uncharacterized protein LOC109611692 isoform X1</fullName>
    </submittedName>
</protein>
<feature type="compositionally biased region" description="Polar residues" evidence="3">
    <location>
        <begin position="397"/>
        <end position="408"/>
    </location>
</feature>
<name>A0ABM3VBG0_MUSDO</name>
<feature type="domain" description="KANL2-like probable zinc-finger" evidence="4">
    <location>
        <begin position="687"/>
        <end position="747"/>
    </location>
</feature>
<evidence type="ECO:0000256" key="3">
    <source>
        <dbReference type="SAM" id="MobiDB-lite"/>
    </source>
</evidence>
<feature type="compositionally biased region" description="Low complexity" evidence="3">
    <location>
        <begin position="457"/>
        <end position="487"/>
    </location>
</feature>
<proteinExistence type="predicted"/>
<evidence type="ECO:0000313" key="5">
    <source>
        <dbReference type="Proteomes" id="UP001652621"/>
    </source>
</evidence>
<dbReference type="Proteomes" id="UP001652621">
    <property type="component" value="Unplaced"/>
</dbReference>